<keyword evidence="4" id="KW-1185">Reference proteome</keyword>
<gene>
    <name evidence="3" type="ORF">ACFSCY_02430</name>
</gene>
<feature type="compositionally biased region" description="Basic and acidic residues" evidence="1">
    <location>
        <begin position="66"/>
        <end position="97"/>
    </location>
</feature>
<keyword evidence="2" id="KW-1133">Transmembrane helix</keyword>
<evidence type="ECO:0000256" key="1">
    <source>
        <dbReference type="SAM" id="MobiDB-lite"/>
    </source>
</evidence>
<evidence type="ECO:0000313" key="3">
    <source>
        <dbReference type="EMBL" id="MFD1528289.1"/>
    </source>
</evidence>
<reference evidence="4" key="1">
    <citation type="journal article" date="2019" name="Int. J. Syst. Evol. Microbiol.">
        <title>The Global Catalogue of Microorganisms (GCM) 10K type strain sequencing project: providing services to taxonomists for standard genome sequencing and annotation.</title>
        <authorList>
            <consortium name="The Broad Institute Genomics Platform"/>
            <consortium name="The Broad Institute Genome Sequencing Center for Infectious Disease"/>
            <person name="Wu L."/>
            <person name="Ma J."/>
        </authorList>
    </citation>
    <scope>NUCLEOTIDE SEQUENCE [LARGE SCALE GENOMIC DNA]</scope>
    <source>
        <strain evidence="4">JCM 12165</strain>
    </source>
</reference>
<keyword evidence="2" id="KW-0812">Transmembrane</keyword>
<dbReference type="EMBL" id="JBHUCP010000001">
    <property type="protein sequence ID" value="MFD1528289.1"/>
    <property type="molecule type" value="Genomic_DNA"/>
</dbReference>
<evidence type="ECO:0000256" key="2">
    <source>
        <dbReference type="SAM" id="Phobius"/>
    </source>
</evidence>
<proteinExistence type="predicted"/>
<keyword evidence="2" id="KW-0472">Membrane</keyword>
<feature type="region of interest" description="Disordered" evidence="1">
    <location>
        <begin position="1"/>
        <end position="122"/>
    </location>
</feature>
<comment type="caution">
    <text evidence="3">The sequence shown here is derived from an EMBL/GenBank/DDBJ whole genome shotgun (WGS) entry which is preliminary data.</text>
</comment>
<dbReference type="RefSeq" id="WP_343972800.1">
    <property type="nucleotide sequence ID" value="NZ_BAAAJG010000003.1"/>
</dbReference>
<protein>
    <submittedName>
        <fullName evidence="3">Uncharacterized protein</fullName>
    </submittedName>
</protein>
<accession>A0ABW4FDM7</accession>
<name>A0ABW4FDM7_9PSEU</name>
<sequence>MTVGPGDARFDQGGTAASGSPSAAPEYPPELAPEGTSAPTATRATSVVPAWLTGECTLPWPPPESAEQKAAEQKAAEQKAAEQKAAEQKAAEQKAAEQKAAPATIPPPRQPQPQPRPPVPVRAVIIPGAPPRPRIVEEPAILGLSRRTRGRFGSRVFTLFFVLVFALIVVQMVASLLYPW</sequence>
<feature type="compositionally biased region" description="Pro residues" evidence="1">
    <location>
        <begin position="104"/>
        <end position="120"/>
    </location>
</feature>
<evidence type="ECO:0000313" key="4">
    <source>
        <dbReference type="Proteomes" id="UP001597145"/>
    </source>
</evidence>
<dbReference type="Proteomes" id="UP001597145">
    <property type="component" value="Unassembled WGS sequence"/>
</dbReference>
<organism evidence="3 4">
    <name type="scientific">Pseudonocardia aurantiaca</name>
    <dbReference type="NCBI Taxonomy" id="75290"/>
    <lineage>
        <taxon>Bacteria</taxon>
        <taxon>Bacillati</taxon>
        <taxon>Actinomycetota</taxon>
        <taxon>Actinomycetes</taxon>
        <taxon>Pseudonocardiales</taxon>
        <taxon>Pseudonocardiaceae</taxon>
        <taxon>Pseudonocardia</taxon>
    </lineage>
</organism>
<feature type="transmembrane region" description="Helical" evidence="2">
    <location>
        <begin position="156"/>
        <end position="178"/>
    </location>
</feature>
<feature type="compositionally biased region" description="Low complexity" evidence="1">
    <location>
        <begin position="13"/>
        <end position="25"/>
    </location>
</feature>